<dbReference type="EMBL" id="LAZR01004993">
    <property type="protein sequence ID" value="KKN03807.1"/>
    <property type="molecule type" value="Genomic_DNA"/>
</dbReference>
<gene>
    <name evidence="1" type="ORF">LCGC14_1103800</name>
</gene>
<name>A0A0F9MWL5_9ZZZZ</name>
<comment type="caution">
    <text evidence="1">The sequence shown here is derived from an EMBL/GenBank/DDBJ whole genome shotgun (WGS) entry which is preliminary data.</text>
</comment>
<accession>A0A0F9MWL5</accession>
<dbReference type="AlphaFoldDB" id="A0A0F9MWL5"/>
<proteinExistence type="predicted"/>
<evidence type="ECO:0000313" key="1">
    <source>
        <dbReference type="EMBL" id="KKN03807.1"/>
    </source>
</evidence>
<sequence>MNDQEAKQALSEARSLVRREGLALARARKVAELALLEEELAKRAFDHSVSVFVAASEEVAP</sequence>
<organism evidence="1">
    <name type="scientific">marine sediment metagenome</name>
    <dbReference type="NCBI Taxonomy" id="412755"/>
    <lineage>
        <taxon>unclassified sequences</taxon>
        <taxon>metagenomes</taxon>
        <taxon>ecological metagenomes</taxon>
    </lineage>
</organism>
<reference evidence="1" key="1">
    <citation type="journal article" date="2015" name="Nature">
        <title>Complex archaea that bridge the gap between prokaryotes and eukaryotes.</title>
        <authorList>
            <person name="Spang A."/>
            <person name="Saw J.H."/>
            <person name="Jorgensen S.L."/>
            <person name="Zaremba-Niedzwiedzka K."/>
            <person name="Martijn J."/>
            <person name="Lind A.E."/>
            <person name="van Eijk R."/>
            <person name="Schleper C."/>
            <person name="Guy L."/>
            <person name="Ettema T.J."/>
        </authorList>
    </citation>
    <scope>NUCLEOTIDE SEQUENCE</scope>
</reference>
<protein>
    <submittedName>
        <fullName evidence="1">Uncharacterized protein</fullName>
    </submittedName>
</protein>